<feature type="region of interest" description="Disordered" evidence="1">
    <location>
        <begin position="601"/>
        <end position="918"/>
    </location>
</feature>
<dbReference type="GeneID" id="16070074"/>
<accession>F2UN78</accession>
<feature type="compositionally biased region" description="Basic and acidic residues" evidence="1">
    <location>
        <begin position="119"/>
        <end position="140"/>
    </location>
</feature>
<dbReference type="EMBL" id="GL832983">
    <property type="protein sequence ID" value="EGD78577.1"/>
    <property type="molecule type" value="Genomic_DNA"/>
</dbReference>
<gene>
    <name evidence="2" type="ORF">PTSG_09268</name>
</gene>
<reference evidence="2" key="1">
    <citation type="submission" date="2009-08" db="EMBL/GenBank/DDBJ databases">
        <title>Annotation of Salpingoeca rosetta.</title>
        <authorList>
            <consortium name="The Broad Institute Genome Sequencing Platform"/>
            <person name="Russ C."/>
            <person name="Cuomo C."/>
            <person name="Burger G."/>
            <person name="Gray M.W."/>
            <person name="Holland P.W.H."/>
            <person name="King N."/>
            <person name="Lang F.B.F."/>
            <person name="Roger A.J."/>
            <person name="Ruiz-Trillo I."/>
            <person name="Young S.K."/>
            <person name="Zeng Q."/>
            <person name="Gargeya S."/>
            <person name="Alvarado L."/>
            <person name="Berlin A."/>
            <person name="Chapman S.B."/>
            <person name="Chen Z."/>
            <person name="Freedman E."/>
            <person name="Gellesch M."/>
            <person name="Goldberg J."/>
            <person name="Griggs A."/>
            <person name="Gujja S."/>
            <person name="Heilman E."/>
            <person name="Heiman D."/>
            <person name="Howarth C."/>
            <person name="Mehta T."/>
            <person name="Neiman D."/>
            <person name="Pearson M."/>
            <person name="Roberts A."/>
            <person name="Saif S."/>
            <person name="Shea T."/>
            <person name="Shenoy N."/>
            <person name="Sisk P."/>
            <person name="Stolte C."/>
            <person name="Sykes S."/>
            <person name="White J."/>
            <person name="Yandava C."/>
            <person name="Haas B."/>
            <person name="Nusbaum C."/>
            <person name="Birren B."/>
        </authorList>
    </citation>
    <scope>NUCLEOTIDE SEQUENCE [LARGE SCALE GENOMIC DNA]</scope>
    <source>
        <strain evidence="2">ATCC 50818</strain>
    </source>
</reference>
<evidence type="ECO:0000313" key="3">
    <source>
        <dbReference type="Proteomes" id="UP000007799"/>
    </source>
</evidence>
<sequence>MSSERTTQRPSMGDLKRQQPAIFAAQDGSPVVERRRSSDAARADGNDTGKSDQRDAHAAHENGQRRGGAVGNSQSVHTKRTQPQIASIKATNSLPTRSLDHSDSLEQQDESDNDQLDDSMNRSADDRQATSLKRHEQHTLEEQARKMQAELLALNRGFAKEDMLAFGSNTVAIFNRFDQLKRSQDQLTQHFWNLEDTIAANRMAASDNGATDDTPLSNFGAFTDAINMHKKGVFESLQELSNQLDSLAPLPSDTQAGSEQHHPLHQFSSMVSHSQDDSTFMDMFTRPSRHYHVTANTAAATTATTATGRSNRRRQQQQQRRRNNYSRDVAVPTTLRELEMRVADGNEFAEEGSSDGSGGGGGGDGDHGGGMEVSGRGWGNEGDGEDLDRLRQLRNERTRQLQQRQQRQQRQVAVTDAAAPRTRARTQRDGTAQYQQRPSPRAQRRQQQQQQQQQQERQPERRRTGAGPYTRAPREERKDMPYPNANGLDYDAGDAYEQGERLPFVPQPQQRQQQHRPEPQRDSAGYPGVVDSRGNDRDDDRDDRGGVVRRARRLPQEGLREGRGGARLPSAGRDGVDVVSSEVDALLADFGASRRWRARGFGADASQSSTPVRSAGGVGGGAGHGASWRDRARAHAQRISSDAGDDDHDDDDDGDGEQGLGSWQIRPAPAGDDAVNAVRLRRAHGNGTAVPARTAAPRRAPLPSARASGIRGVRESIGTGRNTVFVSDDGGLDDDDYDDAGHGGVGGGGGLHRARMSTVGEEGEEGDGNDDSLNDSIAFSSDAHSSRLDNNTSGLSHLGDAGGYDNDGPAEDSAYAGPYAAVGDGGGGVDGDSSGRVAHGRRVRRDDGAADAYHGDDGDGEDGNGGGERGRPRAGRRSTARARAARNVPASTAATASRRKSSFFFDGHHNDDDNEVDV</sequence>
<feature type="compositionally biased region" description="Low complexity" evidence="1">
    <location>
        <begin position="689"/>
        <end position="707"/>
    </location>
</feature>
<dbReference type="AlphaFoldDB" id="F2UN78"/>
<feature type="compositionally biased region" description="Low complexity" evidence="1">
    <location>
        <begin position="400"/>
        <end position="421"/>
    </location>
</feature>
<feature type="compositionally biased region" description="Basic and acidic residues" evidence="1">
    <location>
        <begin position="844"/>
        <end position="857"/>
    </location>
</feature>
<evidence type="ECO:0000256" key="1">
    <source>
        <dbReference type="SAM" id="MobiDB-lite"/>
    </source>
</evidence>
<feature type="compositionally biased region" description="Low complexity" evidence="1">
    <location>
        <begin position="433"/>
        <end position="456"/>
    </location>
</feature>
<protein>
    <submittedName>
        <fullName evidence="2">Uncharacterized protein</fullName>
    </submittedName>
</protein>
<dbReference type="KEGG" id="sre:PTSG_09268"/>
<feature type="compositionally biased region" description="Basic residues" evidence="1">
    <location>
        <begin position="310"/>
        <end position="324"/>
    </location>
</feature>
<feature type="compositionally biased region" description="Polar residues" evidence="1">
    <location>
        <begin position="777"/>
        <end position="795"/>
    </location>
</feature>
<feature type="compositionally biased region" description="Basic and acidic residues" evidence="1">
    <location>
        <begin position="387"/>
        <end position="399"/>
    </location>
</feature>
<keyword evidence="3" id="KW-1185">Reference proteome</keyword>
<dbReference type="RefSeq" id="XP_004989526.1">
    <property type="nucleotide sequence ID" value="XM_004989469.1"/>
</dbReference>
<feature type="compositionally biased region" description="Gly residues" evidence="1">
    <location>
        <begin position="742"/>
        <end position="751"/>
    </location>
</feature>
<organism evidence="3">
    <name type="scientific">Salpingoeca rosetta (strain ATCC 50818 / BSB-021)</name>
    <dbReference type="NCBI Taxonomy" id="946362"/>
    <lineage>
        <taxon>Eukaryota</taxon>
        <taxon>Choanoflagellata</taxon>
        <taxon>Craspedida</taxon>
        <taxon>Salpingoecidae</taxon>
        <taxon>Salpingoeca</taxon>
    </lineage>
</organism>
<feature type="compositionally biased region" description="Basic and acidic residues" evidence="1">
    <location>
        <begin position="32"/>
        <end position="64"/>
    </location>
</feature>
<feature type="compositionally biased region" description="Acidic residues" evidence="1">
    <location>
        <begin position="643"/>
        <end position="656"/>
    </location>
</feature>
<dbReference type="OMA" id="DCKECIL"/>
<feature type="compositionally biased region" description="Acidic residues" evidence="1">
    <location>
        <begin position="761"/>
        <end position="773"/>
    </location>
</feature>
<feature type="compositionally biased region" description="Acidic residues" evidence="1">
    <location>
        <begin position="106"/>
        <end position="117"/>
    </location>
</feature>
<feature type="compositionally biased region" description="Gly residues" evidence="1">
    <location>
        <begin position="370"/>
        <end position="381"/>
    </location>
</feature>
<feature type="region of interest" description="Disordered" evidence="1">
    <location>
        <begin position="1"/>
        <end position="140"/>
    </location>
</feature>
<dbReference type="InParanoid" id="F2UN78"/>
<dbReference type="Proteomes" id="UP000007799">
    <property type="component" value="Unassembled WGS sequence"/>
</dbReference>
<feature type="compositionally biased region" description="Polar residues" evidence="1">
    <location>
        <begin position="71"/>
        <end position="96"/>
    </location>
</feature>
<feature type="compositionally biased region" description="Polar residues" evidence="1">
    <location>
        <begin position="1"/>
        <end position="10"/>
    </location>
</feature>
<feature type="compositionally biased region" description="Basic and acidic residues" evidence="1">
    <location>
        <begin position="533"/>
        <end position="546"/>
    </location>
</feature>
<proteinExistence type="predicted"/>
<feature type="compositionally biased region" description="Low complexity" evidence="1">
    <location>
        <begin position="294"/>
        <end position="307"/>
    </location>
</feature>
<evidence type="ECO:0000313" key="2">
    <source>
        <dbReference type="EMBL" id="EGD78577.1"/>
    </source>
</evidence>
<feature type="compositionally biased region" description="Low complexity" evidence="1">
    <location>
        <begin position="885"/>
        <end position="896"/>
    </location>
</feature>
<feature type="compositionally biased region" description="Basic residues" evidence="1">
    <location>
        <begin position="872"/>
        <end position="884"/>
    </location>
</feature>
<name>F2UN78_SALR5</name>
<feature type="compositionally biased region" description="Basic and acidic residues" evidence="1">
    <location>
        <begin position="554"/>
        <end position="564"/>
    </location>
</feature>
<feature type="region of interest" description="Disordered" evidence="1">
    <location>
        <begin position="292"/>
        <end position="331"/>
    </location>
</feature>
<feature type="region of interest" description="Disordered" evidence="1">
    <location>
        <begin position="348"/>
        <end position="576"/>
    </location>
</feature>